<evidence type="ECO:0000256" key="7">
    <source>
        <dbReference type="SAM" id="Phobius"/>
    </source>
</evidence>
<dbReference type="STRING" id="1307839.L21SP5_01148"/>
<evidence type="ECO:0000256" key="2">
    <source>
        <dbReference type="ARBA" id="ARBA00006434"/>
    </source>
</evidence>
<dbReference type="InterPro" id="IPR001734">
    <property type="entry name" value="Na/solute_symporter"/>
</dbReference>
<comment type="subcellular location">
    <subcellularLocation>
        <location evidence="1">Membrane</location>
        <topology evidence="1">Multi-pass membrane protein</topology>
    </subcellularLocation>
</comment>
<dbReference type="KEGG" id="blq:L21SP5_01148"/>
<proteinExistence type="inferred from homology"/>
<sequence>MKITPYKVKQSLFYSSREKWWFIGFSMLMTGGILTEPQMITAFLLKGNLSGMWLVWSAGLGLAFGIVFFAHLWRRLPVKTENELLIYRFSGTGSKWLHIFRSLYVGGIVAPLGMSMVFLAFTRVLEILLNISFDQALLAIFIIMGLGTFFNSLRNRIRMDFIYFLIFLITLLLIFWLLNVRLGSISDIKDAIKGSHLNFRLFPKFGTNAFTAFIVFISVQWWAAGIIDLPSTEGQKLMAARSSETIARSIILPRILFAFFLIVISIIPFYILLIEPSLLNGVDKETAFVLIFKEALVGNEKWLAVVFFSIPFFVLSHNLQNWSGSLLVQNFYKHYINSHASDKHLSVVGTFAMLGVISLATIITFFSDSVLGITKYFLTITAGVGPVFILRWYWHRVNAWAQLSAMTMSLILPTAYDLLFTHTIWYSSLVNNFMNWLHMDYFPLKIIILSTIVTIIWIIVMYATPPTSKFTLNRFANRVQPGGRWPIKNSGNFNFFQRLIIAFILSGNFILIYVILWQLVNEFYIFSILLFAGHVFTMLVAYKLLQKVNKPNG</sequence>
<organism evidence="8 9">
    <name type="scientific">Salinivirga cyanobacteriivorans</name>
    <dbReference type="NCBI Taxonomy" id="1307839"/>
    <lineage>
        <taxon>Bacteria</taxon>
        <taxon>Pseudomonadati</taxon>
        <taxon>Bacteroidota</taxon>
        <taxon>Bacteroidia</taxon>
        <taxon>Bacteroidales</taxon>
        <taxon>Salinivirgaceae</taxon>
        <taxon>Salinivirga</taxon>
    </lineage>
</organism>
<feature type="transmembrane region" description="Helical" evidence="7">
    <location>
        <begin position="209"/>
        <end position="230"/>
    </location>
</feature>
<evidence type="ECO:0000256" key="5">
    <source>
        <dbReference type="ARBA" id="ARBA00023136"/>
    </source>
</evidence>
<accession>A0A0S2HXN0</accession>
<feature type="transmembrane region" description="Helical" evidence="7">
    <location>
        <begin position="523"/>
        <end position="545"/>
    </location>
</feature>
<dbReference type="Gene3D" id="1.20.1730.10">
    <property type="entry name" value="Sodium/glucose cotransporter"/>
    <property type="match status" value="1"/>
</dbReference>
<feature type="transmembrane region" description="Helical" evidence="7">
    <location>
        <begin position="406"/>
        <end position="426"/>
    </location>
</feature>
<dbReference type="RefSeq" id="WP_057952322.1">
    <property type="nucleotide sequence ID" value="NZ_CP013118.1"/>
</dbReference>
<dbReference type="OrthoDB" id="9761931at2"/>
<feature type="transmembrane region" description="Helical" evidence="7">
    <location>
        <begin position="345"/>
        <end position="367"/>
    </location>
</feature>
<dbReference type="GO" id="GO:0022857">
    <property type="term" value="F:transmembrane transporter activity"/>
    <property type="evidence" value="ECO:0007669"/>
    <property type="project" value="InterPro"/>
</dbReference>
<feature type="transmembrane region" description="Helical" evidence="7">
    <location>
        <begin position="20"/>
        <end position="45"/>
    </location>
</feature>
<feature type="transmembrane region" description="Helical" evidence="7">
    <location>
        <begin position="373"/>
        <end position="394"/>
    </location>
</feature>
<evidence type="ECO:0000256" key="6">
    <source>
        <dbReference type="RuleBase" id="RU362091"/>
    </source>
</evidence>
<keyword evidence="5 7" id="KW-0472">Membrane</keyword>
<evidence type="ECO:0000313" key="9">
    <source>
        <dbReference type="Proteomes" id="UP000064893"/>
    </source>
</evidence>
<keyword evidence="9" id="KW-1185">Reference proteome</keyword>
<feature type="transmembrane region" description="Helical" evidence="7">
    <location>
        <begin position="446"/>
        <end position="464"/>
    </location>
</feature>
<dbReference type="Pfam" id="PF00474">
    <property type="entry name" value="SSF"/>
    <property type="match status" value="1"/>
</dbReference>
<feature type="transmembrane region" description="Helical" evidence="7">
    <location>
        <begin position="161"/>
        <end position="178"/>
    </location>
</feature>
<keyword evidence="3 7" id="KW-0812">Transmembrane</keyword>
<feature type="transmembrane region" description="Helical" evidence="7">
    <location>
        <begin position="251"/>
        <end position="273"/>
    </location>
</feature>
<keyword evidence="4 7" id="KW-1133">Transmembrane helix</keyword>
<evidence type="ECO:0000313" key="8">
    <source>
        <dbReference type="EMBL" id="ALO14807.1"/>
    </source>
</evidence>
<feature type="transmembrane region" description="Helical" evidence="7">
    <location>
        <begin position="51"/>
        <end position="73"/>
    </location>
</feature>
<dbReference type="Proteomes" id="UP000064893">
    <property type="component" value="Chromosome"/>
</dbReference>
<comment type="similarity">
    <text evidence="2 6">Belongs to the sodium:solute symporter (SSF) (TC 2.A.21) family.</text>
</comment>
<name>A0A0S2HXN0_9BACT</name>
<evidence type="ECO:0000256" key="4">
    <source>
        <dbReference type="ARBA" id="ARBA00022989"/>
    </source>
</evidence>
<evidence type="ECO:0000256" key="1">
    <source>
        <dbReference type="ARBA" id="ARBA00004141"/>
    </source>
</evidence>
<dbReference type="EMBL" id="CP013118">
    <property type="protein sequence ID" value="ALO14807.1"/>
    <property type="molecule type" value="Genomic_DNA"/>
</dbReference>
<evidence type="ECO:0000256" key="3">
    <source>
        <dbReference type="ARBA" id="ARBA00022692"/>
    </source>
</evidence>
<gene>
    <name evidence="8" type="ORF">L21SP5_01148</name>
</gene>
<reference evidence="8 9" key="1">
    <citation type="submission" date="2015-11" db="EMBL/GenBank/DDBJ databases">
        <title>Description and complete genome sequence of a novel strain predominating in hypersaline microbial mats and representing a new family of the Bacteriodetes phylum.</title>
        <authorList>
            <person name="Spring S."/>
            <person name="Bunk B."/>
            <person name="Sproer C."/>
            <person name="Klenk H.-P."/>
        </authorList>
    </citation>
    <scope>NUCLEOTIDE SEQUENCE [LARGE SCALE GENOMIC DNA]</scope>
    <source>
        <strain evidence="8 9">L21-Spi-D4</strain>
    </source>
</reference>
<feature type="transmembrane region" description="Helical" evidence="7">
    <location>
        <begin position="302"/>
        <end position="324"/>
    </location>
</feature>
<feature type="transmembrane region" description="Helical" evidence="7">
    <location>
        <begin position="495"/>
        <end position="517"/>
    </location>
</feature>
<feature type="transmembrane region" description="Helical" evidence="7">
    <location>
        <begin position="103"/>
        <end position="121"/>
    </location>
</feature>
<dbReference type="InterPro" id="IPR038377">
    <property type="entry name" value="Na/Glc_symporter_sf"/>
</dbReference>
<dbReference type="AlphaFoldDB" id="A0A0S2HXN0"/>
<dbReference type="GO" id="GO:0016020">
    <property type="term" value="C:membrane"/>
    <property type="evidence" value="ECO:0007669"/>
    <property type="project" value="UniProtKB-SubCell"/>
</dbReference>
<protein>
    <submittedName>
        <fullName evidence="8">Na+/panthothenate symporter</fullName>
    </submittedName>
</protein>
<dbReference type="PROSITE" id="PS50283">
    <property type="entry name" value="NA_SOLUT_SYMP_3"/>
    <property type="match status" value="1"/>
</dbReference>
<feature type="transmembrane region" description="Helical" evidence="7">
    <location>
        <begin position="127"/>
        <end position="149"/>
    </location>
</feature>